<evidence type="ECO:0000256" key="4">
    <source>
        <dbReference type="ARBA" id="ARBA00022475"/>
    </source>
</evidence>
<dbReference type="InterPro" id="IPR049134">
    <property type="entry name" value="MCLN_ECD"/>
</dbReference>
<feature type="transmembrane region" description="Helical" evidence="14">
    <location>
        <begin position="575"/>
        <end position="594"/>
    </location>
</feature>
<evidence type="ECO:0000256" key="5">
    <source>
        <dbReference type="ARBA" id="ARBA00022692"/>
    </source>
</evidence>
<evidence type="ECO:0000256" key="1">
    <source>
        <dbReference type="ARBA" id="ARBA00004337"/>
    </source>
</evidence>
<feature type="region of interest" description="Disordered" evidence="13">
    <location>
        <begin position="677"/>
        <end position="699"/>
    </location>
</feature>
<reference evidence="17" key="1">
    <citation type="submission" date="2016-01" db="EMBL/GenBank/DDBJ databases">
        <title>Reference transcriptome for the parasite Schistocephalus solidus: insights into the molecular evolution of parasitism.</title>
        <authorList>
            <person name="Hebert F.O."/>
            <person name="Grambauer S."/>
            <person name="Barber I."/>
            <person name="Landry C.R."/>
            <person name="Aubin-Horth N."/>
        </authorList>
    </citation>
    <scope>NUCLEOTIDE SEQUENCE</scope>
</reference>
<feature type="transmembrane region" description="Helical" evidence="14">
    <location>
        <begin position="768"/>
        <end position="787"/>
    </location>
</feature>
<dbReference type="Gene3D" id="1.10.287.70">
    <property type="match status" value="1"/>
</dbReference>
<comment type="subcellular location">
    <subcellularLocation>
        <location evidence="2">Cell membrane</location>
        <topology evidence="2">Multi-pass membrane protein</topology>
    </subcellularLocation>
    <subcellularLocation>
        <location evidence="1">Endosome membrane</location>
        <topology evidence="1">Multi-pass membrane protein</topology>
    </subcellularLocation>
</comment>
<keyword evidence="5 14" id="KW-0812">Transmembrane</keyword>
<evidence type="ECO:0000256" key="14">
    <source>
        <dbReference type="SAM" id="Phobius"/>
    </source>
</evidence>
<dbReference type="PANTHER" id="PTHR12127:SF7">
    <property type="entry name" value="SD02261P"/>
    <property type="match status" value="1"/>
</dbReference>
<comment type="catalytic activity">
    <reaction evidence="12">
        <text>Ca(2+)(in) = Ca(2+)(out)</text>
        <dbReference type="Rhea" id="RHEA:29671"/>
        <dbReference type="ChEBI" id="CHEBI:29108"/>
    </reaction>
</comment>
<evidence type="ECO:0000256" key="9">
    <source>
        <dbReference type="ARBA" id="ARBA00023136"/>
    </source>
</evidence>
<dbReference type="AlphaFoldDB" id="A0A0X3P9R1"/>
<evidence type="ECO:0000256" key="13">
    <source>
        <dbReference type="SAM" id="MobiDB-lite"/>
    </source>
</evidence>
<keyword evidence="8" id="KW-0406">Ion transport</keyword>
<evidence type="ECO:0000256" key="7">
    <source>
        <dbReference type="ARBA" id="ARBA00022989"/>
    </source>
</evidence>
<dbReference type="GO" id="GO:0005886">
    <property type="term" value="C:plasma membrane"/>
    <property type="evidence" value="ECO:0007669"/>
    <property type="project" value="UniProtKB-SubCell"/>
</dbReference>
<keyword evidence="9 14" id="KW-0472">Membrane</keyword>
<evidence type="ECO:0000256" key="2">
    <source>
        <dbReference type="ARBA" id="ARBA00004651"/>
    </source>
</evidence>
<evidence type="ECO:0000259" key="15">
    <source>
        <dbReference type="Pfam" id="PF08016"/>
    </source>
</evidence>
<keyword evidence="3" id="KW-0813">Transport</keyword>
<proteinExistence type="predicted"/>
<dbReference type="EMBL" id="GEEE01019621">
    <property type="protein sequence ID" value="JAP43604.1"/>
    <property type="molecule type" value="Transcribed_RNA"/>
</dbReference>
<dbReference type="Pfam" id="PF08016">
    <property type="entry name" value="PKD_channel"/>
    <property type="match status" value="1"/>
</dbReference>
<feature type="domain" description="Mucolipin extracytosolic" evidence="16">
    <location>
        <begin position="165"/>
        <end position="348"/>
    </location>
</feature>
<feature type="region of interest" description="Disordered" evidence="13">
    <location>
        <begin position="1"/>
        <end position="52"/>
    </location>
</feature>
<keyword evidence="11" id="KW-0407">Ion channel</keyword>
<feature type="transmembrane region" description="Helical" evidence="14">
    <location>
        <begin position="432"/>
        <end position="452"/>
    </location>
</feature>
<keyword evidence="10" id="KW-1015">Disulfide bond</keyword>
<evidence type="ECO:0000256" key="11">
    <source>
        <dbReference type="ARBA" id="ARBA00023303"/>
    </source>
</evidence>
<protein>
    <submittedName>
        <fullName evidence="17">Mucolipin-3</fullName>
    </submittedName>
</protein>
<dbReference type="CDD" id="cd21050">
    <property type="entry name" value="ELD_TRPML"/>
    <property type="match status" value="1"/>
</dbReference>
<evidence type="ECO:0000256" key="3">
    <source>
        <dbReference type="ARBA" id="ARBA00022448"/>
    </source>
</evidence>
<feature type="transmembrane region" description="Helical" evidence="14">
    <location>
        <begin position="464"/>
        <end position="483"/>
    </location>
</feature>
<feature type="transmembrane region" description="Helical" evidence="14">
    <location>
        <begin position="378"/>
        <end position="400"/>
    </location>
</feature>
<evidence type="ECO:0000256" key="10">
    <source>
        <dbReference type="ARBA" id="ARBA00023157"/>
    </source>
</evidence>
<evidence type="ECO:0000256" key="12">
    <source>
        <dbReference type="ARBA" id="ARBA00036634"/>
    </source>
</evidence>
<keyword evidence="6" id="KW-0967">Endosome</keyword>
<dbReference type="EMBL" id="GEEE01014636">
    <property type="protein sequence ID" value="JAP48589.1"/>
    <property type="molecule type" value="Transcribed_RNA"/>
</dbReference>
<feature type="region of interest" description="Disordered" evidence="13">
    <location>
        <begin position="629"/>
        <end position="652"/>
    </location>
</feature>
<feature type="domain" description="Polycystin cation channel PKD1/PKD2" evidence="15">
    <location>
        <begin position="466"/>
        <end position="600"/>
    </location>
</feature>
<evidence type="ECO:0000259" key="16">
    <source>
        <dbReference type="Pfam" id="PF21381"/>
    </source>
</evidence>
<dbReference type="GO" id="GO:0010008">
    <property type="term" value="C:endosome membrane"/>
    <property type="evidence" value="ECO:0007669"/>
    <property type="project" value="UniProtKB-SubCell"/>
</dbReference>
<feature type="compositionally biased region" description="Polar residues" evidence="13">
    <location>
        <begin position="13"/>
        <end position="26"/>
    </location>
</feature>
<feature type="transmembrane region" description="Helical" evidence="14">
    <location>
        <begin position="503"/>
        <end position="530"/>
    </location>
</feature>
<name>A0A0X3P9R1_SCHSO</name>
<accession>A0A0X3P9R1</accession>
<feature type="transmembrane region" description="Helical" evidence="14">
    <location>
        <begin position="551"/>
        <end position="569"/>
    </location>
</feature>
<dbReference type="Pfam" id="PF21381">
    <property type="entry name" value="MCLN_ECD"/>
    <property type="match status" value="1"/>
</dbReference>
<dbReference type="InterPro" id="IPR013122">
    <property type="entry name" value="PKD1_2_channel"/>
</dbReference>
<evidence type="ECO:0000256" key="8">
    <source>
        <dbReference type="ARBA" id="ARBA00023065"/>
    </source>
</evidence>
<dbReference type="GO" id="GO:0072345">
    <property type="term" value="F:NAADP-sensitive calcium-release channel activity"/>
    <property type="evidence" value="ECO:0007669"/>
    <property type="project" value="TreeGrafter"/>
</dbReference>
<evidence type="ECO:0000313" key="17">
    <source>
        <dbReference type="EMBL" id="JAP48589.1"/>
    </source>
</evidence>
<keyword evidence="4" id="KW-1003">Cell membrane</keyword>
<keyword evidence="7 14" id="KW-1133">Transmembrane helix</keyword>
<dbReference type="InterPro" id="IPR039031">
    <property type="entry name" value="Mucolipin"/>
</dbReference>
<dbReference type="PANTHER" id="PTHR12127">
    <property type="entry name" value="MUCOLIPIN"/>
    <property type="match status" value="1"/>
</dbReference>
<evidence type="ECO:0000256" key="6">
    <source>
        <dbReference type="ARBA" id="ARBA00022753"/>
    </source>
</evidence>
<dbReference type="GO" id="GO:0005765">
    <property type="term" value="C:lysosomal membrane"/>
    <property type="evidence" value="ECO:0007669"/>
    <property type="project" value="TreeGrafter"/>
</dbReference>
<organism evidence="17">
    <name type="scientific">Schistocephalus solidus</name>
    <name type="common">Tapeworm</name>
    <dbReference type="NCBI Taxonomy" id="70667"/>
    <lineage>
        <taxon>Eukaryota</taxon>
        <taxon>Metazoa</taxon>
        <taxon>Spiralia</taxon>
        <taxon>Lophotrochozoa</taxon>
        <taxon>Platyhelminthes</taxon>
        <taxon>Cestoda</taxon>
        <taxon>Eucestoda</taxon>
        <taxon>Diphyllobothriidea</taxon>
        <taxon>Diphyllobothriidae</taxon>
        <taxon>Schistocephalus</taxon>
    </lineage>
</organism>
<gene>
    <name evidence="17" type="primary">MCLN3</name>
    <name evidence="17" type="ORF">TR161717</name>
</gene>
<sequence length="865" mass="97288">MPRKKLKPRSDGNGPQRTPTTGTPNGQLAAGGETRAPCISRPTPVFSPGQRISSAQEPLLLPSDGADHDEDDEHCRVFSSCCGNVVSSASSSLSDRNSSDEEARARHMARTEDRMRQRLLDFYLTPWERWHKKGVFPFKMVTQFVKLLAITAQLILFGSLNSTRVSYGERAVIAFKHLYLIDWDPQYETLPYPPSTGIYSVYTRERFYESIGFAIEQFNLTEEMTISGYSFADRNRTMQFCLNQVVHSGLQLGNYSTDNCNCVSVSVLGVPVEEVKTAEAVKNFLAAHNIIVDFMRLQTFRLNFQLSSPSIHHLDWDRSVECFQFNISITFDNTGQSGQVVVRLDAQPTEILCGVVASPPAAQEDGSLSSSFRRNIHLAVDLLAFDLSLLSALMCLRSIWLGWSLWRKTKQFFSSWYGIRLHGVFWEFVNPWYLLILLSDILIVAGSVFKLANNRNVLERYNEWSYLLGLGTLCVWLGVLRYVGFSTQTTLLMRTITRSVPGLLRFCVCALFIYFSFVLCAWVIIGPYHVKFRTFMSTLECLFSLINGDDMYVTFSVIGASQGLGIFLFSRLFLYIFITLFIYVVLNIFVTIIFEAYEEVKELQELEDHPPTNPLWHFIQTPTSADFIDGSGGGGDDGANGDDCGDNDEFRVIGEDPTTLPSSLNTTRVTVIVPVTANSTPQTPPHLGPRDSHPPSVSRRRSFLRHSTSSLSVGHTPSKVSMFLSFSSCSPPQPYCHFLSLPLEYSPPLSLSLFSSPASFPPSTLPHFFYFILLLFSAISHFCFLSFSPCYHLLSPSCLLDDRSPFCLFKLSLSFNFYSRQRSVQMDLIDEDTADKNLISGSFDQLVKHSGASVGFEPTPTFLFR</sequence>